<proteinExistence type="predicted"/>
<name>A0A5C4VF10_9ACTN</name>
<feature type="transmembrane region" description="Helical" evidence="1">
    <location>
        <begin position="362"/>
        <end position="379"/>
    </location>
</feature>
<feature type="transmembrane region" description="Helical" evidence="1">
    <location>
        <begin position="130"/>
        <end position="148"/>
    </location>
</feature>
<protein>
    <recommendedName>
        <fullName evidence="4">Peptide zinc metalloprotease protein</fullName>
    </recommendedName>
</protein>
<organism evidence="2 3">
    <name type="scientific">Streptomyces sedi</name>
    <dbReference type="NCBI Taxonomy" id="555059"/>
    <lineage>
        <taxon>Bacteria</taxon>
        <taxon>Bacillati</taxon>
        <taxon>Actinomycetota</taxon>
        <taxon>Actinomycetes</taxon>
        <taxon>Kitasatosporales</taxon>
        <taxon>Streptomycetaceae</taxon>
        <taxon>Streptomyces</taxon>
    </lineage>
</organism>
<evidence type="ECO:0000256" key="1">
    <source>
        <dbReference type="SAM" id="Phobius"/>
    </source>
</evidence>
<feature type="transmembrane region" description="Helical" evidence="1">
    <location>
        <begin position="319"/>
        <end position="342"/>
    </location>
</feature>
<comment type="caution">
    <text evidence="2">The sequence shown here is derived from an EMBL/GenBank/DDBJ whole genome shotgun (WGS) entry which is preliminary data.</text>
</comment>
<reference evidence="2 3" key="1">
    <citation type="submission" date="2019-06" db="EMBL/GenBank/DDBJ databases">
        <title>Draft genome of Streptomyces sedi sp. JCM16909.</title>
        <authorList>
            <person name="Klykleung N."/>
            <person name="Tanasupawat S."/>
            <person name="Kudo T."/>
            <person name="Yuki M."/>
            <person name="Ohkuma M."/>
        </authorList>
    </citation>
    <scope>NUCLEOTIDE SEQUENCE [LARGE SCALE GENOMIC DNA]</scope>
    <source>
        <strain evidence="2 3">JCM 16909</strain>
    </source>
</reference>
<dbReference type="EMBL" id="VDGT01000002">
    <property type="protein sequence ID" value="TNM33629.1"/>
    <property type="molecule type" value="Genomic_DNA"/>
</dbReference>
<dbReference type="AlphaFoldDB" id="A0A5C4VF10"/>
<sequence length="388" mass="41573">MPSTSETAPERPRLAEPVEATADGGQVYVRIGTPPSYLRLGARAWSIAQLLDGSRTVDEAAREAGCPPAHVRKVMAQLAANGLLEGTEAPRAHGGDVHRQSLFFLKSTWHDPRSLATAHRLLARWCPPRVVLPALVALLAAGVVVCALRWGDMLSGANDALSWSAAWQVWPAILLRAVVHELGHAFTCLSFGRSVAALGVGLYYFQPVAFTDVSDIWLLRARWRRVLVHLSGPLVDLAILVASGCLVLALSDGAARTFAAYLFLSTVVGIVATLNPLLRSDGYFVLTELLREDDLRERAMALLATTAPWRVRVRDRTTAVLVAYGALSFVYIVVILGVAANVASGFLLGSVLGLENAVPAPLAWTAGAAVAVALWLRMLRQARSGTLA</sequence>
<dbReference type="OrthoDB" id="4640801at2"/>
<keyword evidence="1" id="KW-0472">Membrane</keyword>
<gene>
    <name evidence="2" type="ORF">FH715_04600</name>
</gene>
<evidence type="ECO:0000313" key="3">
    <source>
        <dbReference type="Proteomes" id="UP000311713"/>
    </source>
</evidence>
<dbReference type="Proteomes" id="UP000311713">
    <property type="component" value="Unassembled WGS sequence"/>
</dbReference>
<feature type="transmembrane region" description="Helical" evidence="1">
    <location>
        <begin position="257"/>
        <end position="278"/>
    </location>
</feature>
<feature type="transmembrane region" description="Helical" evidence="1">
    <location>
        <begin position="226"/>
        <end position="251"/>
    </location>
</feature>
<keyword evidence="1" id="KW-0812">Transmembrane</keyword>
<dbReference type="RefSeq" id="WP_139640913.1">
    <property type="nucleotide sequence ID" value="NZ_BAAAZS010000006.1"/>
</dbReference>
<evidence type="ECO:0000313" key="2">
    <source>
        <dbReference type="EMBL" id="TNM33629.1"/>
    </source>
</evidence>
<accession>A0A5C4VF10</accession>
<evidence type="ECO:0008006" key="4">
    <source>
        <dbReference type="Google" id="ProtNLM"/>
    </source>
</evidence>
<feature type="transmembrane region" description="Helical" evidence="1">
    <location>
        <begin position="184"/>
        <end position="205"/>
    </location>
</feature>
<keyword evidence="3" id="KW-1185">Reference proteome</keyword>
<keyword evidence="1" id="KW-1133">Transmembrane helix</keyword>